<sequence>MENKCWQSNTFFLFMNILVWLLLAIEVYYNYSDLYLLLSTTLIDHINLYMLMTTVSLINSYGKAIKVSIVDIRSKLQQEIQLMTKLKEMEKDTSKMFHKFRILTKVDHVLYSMVDIFKSIEALNSIYGFQILGLASIIMLFITDMFNTAVSLEDLVNEIVVGKCYCSLVLVILGISVVVPCFEATNELDEIIKVACKFLIELPPGYEEPSCKLLKHKLFLFSKATGIQKTLFLGRWFF</sequence>
<feature type="transmembrane region" description="Helical" evidence="1">
    <location>
        <begin position="126"/>
        <end position="147"/>
    </location>
</feature>
<keyword evidence="1" id="KW-0472">Membrane</keyword>
<reference evidence="2" key="1">
    <citation type="journal article" date="2023" name="Insect Mol. Biol.">
        <title>Genome sequencing provides insights into the evolution of gene families encoding plant cell wall-degrading enzymes in longhorned beetles.</title>
        <authorList>
            <person name="Shin N.R."/>
            <person name="Okamura Y."/>
            <person name="Kirsch R."/>
            <person name="Pauchet Y."/>
        </authorList>
    </citation>
    <scope>NUCLEOTIDE SEQUENCE</scope>
    <source>
        <strain evidence="2">MMC_N1</strain>
    </source>
</reference>
<feature type="transmembrane region" description="Helical" evidence="1">
    <location>
        <begin position="35"/>
        <end position="58"/>
    </location>
</feature>
<organism evidence="2 3">
    <name type="scientific">Molorchus minor</name>
    <dbReference type="NCBI Taxonomy" id="1323400"/>
    <lineage>
        <taxon>Eukaryota</taxon>
        <taxon>Metazoa</taxon>
        <taxon>Ecdysozoa</taxon>
        <taxon>Arthropoda</taxon>
        <taxon>Hexapoda</taxon>
        <taxon>Insecta</taxon>
        <taxon>Pterygota</taxon>
        <taxon>Neoptera</taxon>
        <taxon>Endopterygota</taxon>
        <taxon>Coleoptera</taxon>
        <taxon>Polyphaga</taxon>
        <taxon>Cucujiformia</taxon>
        <taxon>Chrysomeloidea</taxon>
        <taxon>Cerambycidae</taxon>
        <taxon>Lamiinae</taxon>
        <taxon>Monochamini</taxon>
        <taxon>Molorchus</taxon>
    </lineage>
</organism>
<name>A0ABQ9JBH8_9CUCU</name>
<evidence type="ECO:0008006" key="4">
    <source>
        <dbReference type="Google" id="ProtNLM"/>
    </source>
</evidence>
<accession>A0ABQ9JBH8</accession>
<keyword evidence="1" id="KW-0812">Transmembrane</keyword>
<keyword evidence="3" id="KW-1185">Reference proteome</keyword>
<dbReference type="EMBL" id="JAPWTJ010000852">
    <property type="protein sequence ID" value="KAJ8975254.1"/>
    <property type="molecule type" value="Genomic_DNA"/>
</dbReference>
<evidence type="ECO:0000313" key="2">
    <source>
        <dbReference type="EMBL" id="KAJ8975254.1"/>
    </source>
</evidence>
<feature type="transmembrane region" description="Helical" evidence="1">
    <location>
        <begin position="159"/>
        <end position="182"/>
    </location>
</feature>
<protein>
    <recommendedName>
        <fullName evidence="4">Gustatory receptor</fullName>
    </recommendedName>
</protein>
<dbReference type="Proteomes" id="UP001162164">
    <property type="component" value="Unassembled WGS sequence"/>
</dbReference>
<gene>
    <name evidence="2" type="ORF">NQ317_012470</name>
</gene>
<proteinExistence type="predicted"/>
<keyword evidence="1" id="KW-1133">Transmembrane helix</keyword>
<evidence type="ECO:0000313" key="3">
    <source>
        <dbReference type="Proteomes" id="UP001162164"/>
    </source>
</evidence>
<feature type="transmembrane region" description="Helical" evidence="1">
    <location>
        <begin position="12"/>
        <end position="29"/>
    </location>
</feature>
<comment type="caution">
    <text evidence="2">The sequence shown here is derived from an EMBL/GenBank/DDBJ whole genome shotgun (WGS) entry which is preliminary data.</text>
</comment>
<evidence type="ECO:0000256" key="1">
    <source>
        <dbReference type="SAM" id="Phobius"/>
    </source>
</evidence>